<name>A0A542XEG9_9MICO</name>
<dbReference type="RefSeq" id="WP_142006335.1">
    <property type="nucleotide sequence ID" value="NZ_CAJTBP010000001.1"/>
</dbReference>
<gene>
    <name evidence="1" type="ORF">FB554_2387</name>
</gene>
<organism evidence="1 2">
    <name type="scientific">Barrientosiimonas humi</name>
    <dbReference type="NCBI Taxonomy" id="999931"/>
    <lineage>
        <taxon>Bacteria</taxon>
        <taxon>Bacillati</taxon>
        <taxon>Actinomycetota</taxon>
        <taxon>Actinomycetes</taxon>
        <taxon>Micrococcales</taxon>
        <taxon>Dermacoccaceae</taxon>
        <taxon>Barrientosiimonas</taxon>
    </lineage>
</organism>
<comment type="caution">
    <text evidence="1">The sequence shown here is derived from an EMBL/GenBank/DDBJ whole genome shotgun (WGS) entry which is preliminary data.</text>
</comment>
<evidence type="ECO:0000313" key="1">
    <source>
        <dbReference type="EMBL" id="TQL34224.1"/>
    </source>
</evidence>
<dbReference type="AlphaFoldDB" id="A0A542XEG9"/>
<accession>A0A542XEG9</accession>
<sequence length="271" mass="29386">MKVLTDTQVRILSFVHCCELGGDNPTQRQLEAWIKLPSPQRSGVLAVLDSMHESFNRATCGHAAEPHVQHALKCDWLVNRGGKLALTPTGRALLKGSEKLLNQIDSSEVVVLDATDPLAYTKLIGTLASYGHGMLVDPYLGLEDLDRIVQGTSLERIVVSSAKSQQKVRAMAAAYLSDLDNNRAVELRQSSDVHDRVVVTDDSKVFTLGTSLNGIGKKTTILSPVPEPAATSLAKHYACLWQNADPVKLPHAADDDLTDGVEPAHVVRDIQ</sequence>
<dbReference type="OrthoDB" id="5114638at2"/>
<evidence type="ECO:0000313" key="2">
    <source>
        <dbReference type="Proteomes" id="UP000318336"/>
    </source>
</evidence>
<protein>
    <submittedName>
        <fullName evidence="1">Uncharacterized protein</fullName>
    </submittedName>
</protein>
<reference evidence="1 2" key="1">
    <citation type="submission" date="2019-06" db="EMBL/GenBank/DDBJ databases">
        <title>Sequencing the genomes of 1000 actinobacteria strains.</title>
        <authorList>
            <person name="Klenk H.-P."/>
        </authorList>
    </citation>
    <scope>NUCLEOTIDE SEQUENCE [LARGE SCALE GENOMIC DNA]</scope>
    <source>
        <strain evidence="1 2">DSM 24617</strain>
    </source>
</reference>
<dbReference type="Proteomes" id="UP000318336">
    <property type="component" value="Unassembled WGS sequence"/>
</dbReference>
<dbReference type="EMBL" id="VFOK01000001">
    <property type="protein sequence ID" value="TQL34224.1"/>
    <property type="molecule type" value="Genomic_DNA"/>
</dbReference>
<proteinExistence type="predicted"/>
<keyword evidence="2" id="KW-1185">Reference proteome</keyword>